<evidence type="ECO:0000256" key="4">
    <source>
        <dbReference type="ARBA" id="ARBA00022801"/>
    </source>
</evidence>
<organism evidence="12 13">
    <name type="scientific">Methanothrix thermoacetophila (strain DSM 6194 / JCM 14653 / NBRC 101360 / PT)</name>
    <name type="common">Methanosaeta thermophila</name>
    <dbReference type="NCBI Taxonomy" id="349307"/>
    <lineage>
        <taxon>Archaea</taxon>
        <taxon>Methanobacteriati</taxon>
        <taxon>Methanobacteriota</taxon>
        <taxon>Stenosarchaea group</taxon>
        <taxon>Methanomicrobia</taxon>
        <taxon>Methanotrichales</taxon>
        <taxon>Methanotrichaceae</taxon>
        <taxon>Methanothrix</taxon>
    </lineage>
</organism>
<dbReference type="AlphaFoldDB" id="A0B8W3"/>
<evidence type="ECO:0000256" key="7">
    <source>
        <dbReference type="ARBA" id="ARBA00058924"/>
    </source>
</evidence>
<dbReference type="GO" id="GO:0000175">
    <property type="term" value="F:3'-5'-RNA exonuclease activity"/>
    <property type="evidence" value="ECO:0007669"/>
    <property type="project" value="UniProtKB-UniRule"/>
</dbReference>
<dbReference type="InterPro" id="IPR036345">
    <property type="entry name" value="ExoRNase_PH_dom2_sf"/>
</dbReference>
<dbReference type="EMBL" id="CP000477">
    <property type="protein sequence ID" value="ABK15137.1"/>
    <property type="molecule type" value="Genomic_DNA"/>
</dbReference>
<comment type="similarity">
    <text evidence="9">Belongs to the RNase PH family. Rrp41 subfamily.</text>
</comment>
<evidence type="ECO:0000256" key="6">
    <source>
        <dbReference type="ARBA" id="ARBA00022839"/>
    </source>
</evidence>
<keyword evidence="13" id="KW-1185">Reference proteome</keyword>
<evidence type="ECO:0000313" key="12">
    <source>
        <dbReference type="EMBL" id="ABK15137.1"/>
    </source>
</evidence>
<dbReference type="InterPro" id="IPR050080">
    <property type="entry name" value="RNase_PH"/>
</dbReference>
<dbReference type="GeneID" id="4462080"/>
<comment type="function">
    <text evidence="7">Catalytic component of the exosome, which is a complex involved in RNA degradation. Has 3'-&gt;5' exoribonuclease activity. Can also synthesize heteromeric RNA-tails.</text>
</comment>
<accession>A0B8W3</accession>
<dbReference type="Pfam" id="PF01138">
    <property type="entry name" value="RNase_PH"/>
    <property type="match status" value="1"/>
</dbReference>
<dbReference type="NCBIfam" id="TIGR02065">
    <property type="entry name" value="ECX1"/>
    <property type="match status" value="1"/>
</dbReference>
<dbReference type="HOGENOM" id="CLU_063514_0_0_2"/>
<dbReference type="HAMAP" id="MF_00591">
    <property type="entry name" value="Exosome_Rrp41"/>
    <property type="match status" value="1"/>
</dbReference>
<dbReference type="Pfam" id="PF03725">
    <property type="entry name" value="RNase_PH_C"/>
    <property type="match status" value="1"/>
</dbReference>
<keyword evidence="3 9" id="KW-0540">Nuclease</keyword>
<dbReference type="GO" id="GO:0016075">
    <property type="term" value="P:rRNA catabolic process"/>
    <property type="evidence" value="ECO:0007669"/>
    <property type="project" value="TreeGrafter"/>
</dbReference>
<keyword evidence="6 9" id="KW-0269">Exonuclease</keyword>
<dbReference type="GO" id="GO:0000177">
    <property type="term" value="C:cytoplasmic exosome (RNase complex)"/>
    <property type="evidence" value="ECO:0007669"/>
    <property type="project" value="TreeGrafter"/>
</dbReference>
<dbReference type="Gene3D" id="3.30.230.70">
    <property type="entry name" value="GHMP Kinase, N-terminal domain"/>
    <property type="match status" value="1"/>
</dbReference>
<dbReference type="PANTHER" id="PTHR11953:SF0">
    <property type="entry name" value="EXOSOME COMPLEX COMPONENT RRP41"/>
    <property type="match status" value="1"/>
</dbReference>
<dbReference type="EC" id="3.1.13.-" evidence="9"/>
<dbReference type="FunFam" id="3.30.230.70:FF:000004">
    <property type="entry name" value="Exosome complex component Rrp41"/>
    <property type="match status" value="1"/>
</dbReference>
<dbReference type="RefSeq" id="WP_011696529.1">
    <property type="nucleotide sequence ID" value="NC_008553.1"/>
</dbReference>
<keyword evidence="4 9" id="KW-0378">Hydrolase</keyword>
<comment type="subcellular location">
    <subcellularLocation>
        <location evidence="1 9">Cytoplasm</location>
    </subcellularLocation>
</comment>
<dbReference type="InterPro" id="IPR015847">
    <property type="entry name" value="ExoRNase_PH_dom2"/>
</dbReference>
<dbReference type="GO" id="GO:0000956">
    <property type="term" value="P:nuclear-transcribed mRNA catabolic process"/>
    <property type="evidence" value="ECO:0007669"/>
    <property type="project" value="UniProtKB-ARBA"/>
</dbReference>
<dbReference type="InterPro" id="IPR001247">
    <property type="entry name" value="ExoRNase_PH_dom1"/>
</dbReference>
<evidence type="ECO:0000259" key="11">
    <source>
        <dbReference type="Pfam" id="PF03725"/>
    </source>
</evidence>
<evidence type="ECO:0000256" key="8">
    <source>
        <dbReference type="ARBA" id="ARBA00062149"/>
    </source>
</evidence>
<dbReference type="OrthoDB" id="24266at2157"/>
<dbReference type="SUPFAM" id="SSF55666">
    <property type="entry name" value="Ribonuclease PH domain 2-like"/>
    <property type="match status" value="1"/>
</dbReference>
<evidence type="ECO:0000256" key="2">
    <source>
        <dbReference type="ARBA" id="ARBA00022490"/>
    </source>
</evidence>
<sequence length="245" mass="27733">MDERVFIKDGIRLDGRRFDELRPIKMEVGVLKRADGSCYMEMGDNKVIAAVYGPREVHPRHLQEVNRAIIRYRYNMASFSVEERRRPGPDRRSYELSKVSREALEPVILTSYFPKSVIDIFVEVLQADAGTRTAGINAASVALADAGIPMRSLVSSCAAGKVDGQIVLDPMKDEDNFGQADMPIAITPTGEITLLQMDGILTRDEFRQAMELAKKGCQEIYKIQRRVLIERYSQFEDLQDEGSRR</sequence>
<protein>
    <recommendedName>
        <fullName evidence="9">Exosome complex component Rrp41</fullName>
        <ecNumber evidence="9">3.1.13.-</ecNumber>
    </recommendedName>
</protein>
<dbReference type="InterPro" id="IPR027408">
    <property type="entry name" value="PNPase/RNase_PH_dom_sf"/>
</dbReference>
<dbReference type="GO" id="GO:0010467">
    <property type="term" value="P:gene expression"/>
    <property type="evidence" value="ECO:0007669"/>
    <property type="project" value="UniProtKB-ARBA"/>
</dbReference>
<keyword evidence="5 9" id="KW-0271">Exosome</keyword>
<comment type="subunit">
    <text evidence="8 9">Component of the archaeal exosome complex. Forms a hexameric ring-like arrangement composed of 3 Rrp41-Rrp42 heterodimers. The hexameric ring associates with a trimer of Rrp4 and/or Csl4 subunits.</text>
</comment>
<dbReference type="KEGG" id="mtp:Mthe_1362"/>
<dbReference type="CDD" id="cd11366">
    <property type="entry name" value="RNase_PH_archRRP41"/>
    <property type="match status" value="1"/>
</dbReference>
<evidence type="ECO:0000256" key="3">
    <source>
        <dbReference type="ARBA" id="ARBA00022722"/>
    </source>
</evidence>
<dbReference type="PANTHER" id="PTHR11953">
    <property type="entry name" value="EXOSOME COMPLEX COMPONENT"/>
    <property type="match status" value="1"/>
</dbReference>
<dbReference type="Proteomes" id="UP000000674">
    <property type="component" value="Chromosome"/>
</dbReference>
<evidence type="ECO:0000313" key="13">
    <source>
        <dbReference type="Proteomes" id="UP000000674"/>
    </source>
</evidence>
<name>A0B8W3_METTP</name>
<evidence type="ECO:0000256" key="1">
    <source>
        <dbReference type="ARBA" id="ARBA00004496"/>
    </source>
</evidence>
<reference evidence="12 13" key="1">
    <citation type="submission" date="2006-10" db="EMBL/GenBank/DDBJ databases">
        <title>Complete sequence of Methanosaeta thermophila PT.</title>
        <authorList>
            <consortium name="US DOE Joint Genome Institute"/>
            <person name="Copeland A."/>
            <person name="Lucas S."/>
            <person name="Lapidus A."/>
            <person name="Barry K."/>
            <person name="Detter J.C."/>
            <person name="Glavina del Rio T."/>
            <person name="Hammon N."/>
            <person name="Israni S."/>
            <person name="Pitluck S."/>
            <person name="Chain P."/>
            <person name="Malfatti S."/>
            <person name="Shin M."/>
            <person name="Vergez L."/>
            <person name="Schmutz J."/>
            <person name="Larimer F."/>
            <person name="Land M."/>
            <person name="Hauser L."/>
            <person name="Kyrpides N."/>
            <person name="Kim E."/>
            <person name="Smith K.S."/>
            <person name="Ingram-Smith C."/>
            <person name="Richardson P."/>
        </authorList>
    </citation>
    <scope>NUCLEOTIDE SEQUENCE [LARGE SCALE GENOMIC DNA]</scope>
    <source>
        <strain evidence="13">DSM 6194 / JCM 14653 / NBRC 101360 / PT</strain>
    </source>
</reference>
<dbReference type="InterPro" id="IPR020568">
    <property type="entry name" value="Ribosomal_Su5_D2-typ_SF"/>
</dbReference>
<proteinExistence type="inferred from homology"/>
<gene>
    <name evidence="9" type="primary">rrp41</name>
    <name evidence="12" type="ordered locus">Mthe_1362</name>
</gene>
<comment type="function">
    <text evidence="9">Catalytic component of the exosome, which is a complex involved in RNA degradation. Has 3'-&gt;5' exoribonuclease activity. Can also synthesize heteropolymeric RNA-tails.</text>
</comment>
<dbReference type="InterPro" id="IPR011807">
    <property type="entry name" value="Rrp41"/>
</dbReference>
<evidence type="ECO:0000259" key="10">
    <source>
        <dbReference type="Pfam" id="PF01138"/>
    </source>
</evidence>
<evidence type="ECO:0000256" key="5">
    <source>
        <dbReference type="ARBA" id="ARBA00022835"/>
    </source>
</evidence>
<dbReference type="STRING" id="349307.Mthe_1362"/>
<feature type="domain" description="Exoribonuclease phosphorolytic" evidence="10">
    <location>
        <begin position="20"/>
        <end position="149"/>
    </location>
</feature>
<dbReference type="SUPFAM" id="SSF54211">
    <property type="entry name" value="Ribosomal protein S5 domain 2-like"/>
    <property type="match status" value="1"/>
</dbReference>
<feature type="domain" description="Exoribonuclease phosphorolytic" evidence="11">
    <location>
        <begin position="153"/>
        <end position="216"/>
    </location>
</feature>
<evidence type="ECO:0000256" key="9">
    <source>
        <dbReference type="HAMAP-Rule" id="MF_00591"/>
    </source>
</evidence>
<dbReference type="GO" id="GO:0003723">
    <property type="term" value="F:RNA binding"/>
    <property type="evidence" value="ECO:0007669"/>
    <property type="project" value="TreeGrafter"/>
</dbReference>
<keyword evidence="2 9" id="KW-0963">Cytoplasm</keyword>